<name>F8ETD1_ZYMMT</name>
<organism evidence="3 4">
    <name type="scientific">Zymomonas mobilis subsp. pomaceae (strain ATCC 29192 / DSM 22645 / JCM 10191 / CCUG 17912 / NBRC 13757 / NCIMB 11200 / NRRL B-4491 / Barker I)</name>
    <dbReference type="NCBI Taxonomy" id="579138"/>
    <lineage>
        <taxon>Bacteria</taxon>
        <taxon>Pseudomonadati</taxon>
        <taxon>Pseudomonadota</taxon>
        <taxon>Alphaproteobacteria</taxon>
        <taxon>Sphingomonadales</taxon>
        <taxon>Zymomonadaceae</taxon>
        <taxon>Zymomonas</taxon>
    </lineage>
</organism>
<comment type="similarity">
    <text evidence="1 2">Belongs to the fructosamine kinase family.</text>
</comment>
<dbReference type="SUPFAM" id="SSF56112">
    <property type="entry name" value="Protein kinase-like (PK-like)"/>
    <property type="match status" value="1"/>
</dbReference>
<proteinExistence type="inferred from homology"/>
<dbReference type="PIRSF" id="PIRSF006221">
    <property type="entry name" value="Ketosamine-3-kinase"/>
    <property type="match status" value="1"/>
</dbReference>
<protein>
    <submittedName>
        <fullName evidence="3">Aminoglycoside phosphotransferase</fullName>
    </submittedName>
</protein>
<dbReference type="eggNOG" id="COG3001">
    <property type="taxonomic scope" value="Bacteria"/>
</dbReference>
<dbReference type="Gene3D" id="3.90.1200.10">
    <property type="match status" value="1"/>
</dbReference>
<dbReference type="HOGENOM" id="CLU_036517_0_1_5"/>
<dbReference type="GO" id="GO:0016301">
    <property type="term" value="F:kinase activity"/>
    <property type="evidence" value="ECO:0007669"/>
    <property type="project" value="UniProtKB-UniRule"/>
</dbReference>
<reference evidence="3 4" key="1">
    <citation type="journal article" date="2011" name="J. Bacteriol.">
        <title>Genome sequence of the ethanol-producing Zymomonas mobilis subsp. pomaceae lectotype strain ATCC 29192.</title>
        <authorList>
            <person name="Kouvelis V.N."/>
            <person name="Davenport K.W."/>
            <person name="Brettin T.S."/>
            <person name="Bruce D."/>
            <person name="Detter C."/>
            <person name="Han C.S."/>
            <person name="Nolan M."/>
            <person name="Tapia R."/>
            <person name="Damoulaki A."/>
            <person name="Kyrpides N.C."/>
            <person name="Typas M.A."/>
            <person name="Pappas K.M."/>
        </authorList>
    </citation>
    <scope>NUCLEOTIDE SEQUENCE [LARGE SCALE GENOMIC DNA]</scope>
    <source>
        <strain evidence="4">ATCC 29192 / DSM 22645 / JCM 10191 / CCUG 17912 / NBRC 13757 / NCIMB 11200 / NRRL B-4491 / Barker I</strain>
    </source>
</reference>
<dbReference type="InterPro" id="IPR016477">
    <property type="entry name" value="Fructo-/Ketosamine-3-kinase"/>
</dbReference>
<gene>
    <name evidence="3" type="ordered locus">Zymop_1060</name>
</gene>
<evidence type="ECO:0000313" key="3">
    <source>
        <dbReference type="EMBL" id="AEI37956.1"/>
    </source>
</evidence>
<dbReference type="AlphaFoldDB" id="F8ETD1"/>
<dbReference type="Gene3D" id="3.30.200.20">
    <property type="entry name" value="Phosphorylase Kinase, domain 1"/>
    <property type="match status" value="1"/>
</dbReference>
<evidence type="ECO:0000256" key="1">
    <source>
        <dbReference type="ARBA" id="ARBA00009460"/>
    </source>
</evidence>
<keyword evidence="2 3" id="KW-0808">Transferase</keyword>
<dbReference type="Pfam" id="PF03881">
    <property type="entry name" value="Fructosamin_kin"/>
    <property type="match status" value="1"/>
</dbReference>
<accession>F8ETD1</accession>
<sequence>MSDRSSFSVSNDAARLIGQQLMREERLHGGDLSQVTQLWLEDGSHAVAKNSIFPDREAQMLEAIAKSGAPAPQVLAVDDKLLVMQWLRNRDVLHHAWSDLGKVLALLHTVHGPLYGWNHNYGLGNITILNGWMRNWPDFWGEYRLRPHLPHISPDLVDRLEELIEDLPQRLPMTPKPVLLHGDLWDGNILVDDGRIVGLIDPCCYYGDAEVDIAMINLFDRPSGSFYESYETYHPLMAGYEERLNIYKLWPALVHLRLFGDGYRPLVTQLLKSAGV</sequence>
<evidence type="ECO:0000313" key="4">
    <source>
        <dbReference type="Proteomes" id="UP000000491"/>
    </source>
</evidence>
<keyword evidence="2" id="KW-0418">Kinase</keyword>
<dbReference type="KEGG" id="zmp:Zymop_1060"/>
<dbReference type="EMBL" id="CP002865">
    <property type="protein sequence ID" value="AEI37956.1"/>
    <property type="molecule type" value="Genomic_DNA"/>
</dbReference>
<dbReference type="PANTHER" id="PTHR12149:SF8">
    <property type="entry name" value="PROTEIN-RIBULOSAMINE 3-KINASE"/>
    <property type="match status" value="1"/>
</dbReference>
<dbReference type="Proteomes" id="UP000000491">
    <property type="component" value="Chromosome"/>
</dbReference>
<dbReference type="InterPro" id="IPR011009">
    <property type="entry name" value="Kinase-like_dom_sf"/>
</dbReference>
<evidence type="ECO:0000256" key="2">
    <source>
        <dbReference type="PIRNR" id="PIRNR006221"/>
    </source>
</evidence>
<dbReference type="PATRIC" id="fig|579138.3.peg.1122"/>
<dbReference type="PANTHER" id="PTHR12149">
    <property type="entry name" value="FRUCTOSAMINE 3 KINASE-RELATED PROTEIN"/>
    <property type="match status" value="1"/>
</dbReference>
<dbReference type="RefSeq" id="WP_013934351.1">
    <property type="nucleotide sequence ID" value="NC_015709.1"/>
</dbReference>